<evidence type="ECO:0000259" key="4">
    <source>
        <dbReference type="PROSITE" id="PS50949"/>
    </source>
</evidence>
<dbReference type="STRING" id="315423.SAMN04488020_103332"/>
<dbReference type="InterPro" id="IPR000524">
    <property type="entry name" value="Tscrpt_reg_HTH_GntR"/>
</dbReference>
<dbReference type="InterPro" id="IPR036388">
    <property type="entry name" value="WH-like_DNA-bd_sf"/>
</dbReference>
<protein>
    <submittedName>
        <fullName evidence="5">Putative HTH-type transcriptional regulator YdfH</fullName>
    </submittedName>
</protein>
<evidence type="ECO:0000313" key="6">
    <source>
        <dbReference type="Proteomes" id="UP000193870"/>
    </source>
</evidence>
<keyword evidence="2" id="KW-0238">DNA-binding</keyword>
<accession>A0A1Y5SEK0</accession>
<dbReference type="Pfam" id="PF00392">
    <property type="entry name" value="GntR"/>
    <property type="match status" value="1"/>
</dbReference>
<dbReference type="SUPFAM" id="SSF46785">
    <property type="entry name" value="Winged helix' DNA-binding domain"/>
    <property type="match status" value="1"/>
</dbReference>
<proteinExistence type="predicted"/>
<name>A0A1Y5SEK0_9RHOB</name>
<dbReference type="OrthoDB" id="8638122at2"/>
<dbReference type="SMART" id="SM00345">
    <property type="entry name" value="HTH_GNTR"/>
    <property type="match status" value="1"/>
</dbReference>
<dbReference type="Gene3D" id="1.10.10.10">
    <property type="entry name" value="Winged helix-like DNA-binding domain superfamily/Winged helix DNA-binding domain"/>
    <property type="match status" value="1"/>
</dbReference>
<dbReference type="SUPFAM" id="SSF48008">
    <property type="entry name" value="GntR ligand-binding domain-like"/>
    <property type="match status" value="1"/>
</dbReference>
<sequence>MLIEQADRIWEIDQTRPIAPQLRRVLRERIVRNDLQPGRKISESEIAAQYGVSRQPVREAFIRLSDEGLIAILPQRGTRIRRIGLTAVRESRFIREAIEADIVRLLAERPDSASVAELRDLIDQQHRMAEGDPFDFIRADEAFHRALARSAAKDGIWQRVQGLKSQMDRVRFLSLGHFPVRKLIDQHAAIVEGIARGDVASAETALRLHLREVLSDLPLIAQENPDFFDAVPDGAEERVVRLNGGDHE</sequence>
<evidence type="ECO:0000256" key="2">
    <source>
        <dbReference type="ARBA" id="ARBA00023125"/>
    </source>
</evidence>
<organism evidence="5 6">
    <name type="scientific">Palleronia marisminoris</name>
    <dbReference type="NCBI Taxonomy" id="315423"/>
    <lineage>
        <taxon>Bacteria</taxon>
        <taxon>Pseudomonadati</taxon>
        <taxon>Pseudomonadota</taxon>
        <taxon>Alphaproteobacteria</taxon>
        <taxon>Rhodobacterales</taxon>
        <taxon>Roseobacteraceae</taxon>
        <taxon>Palleronia</taxon>
    </lineage>
</organism>
<dbReference type="SMART" id="SM00895">
    <property type="entry name" value="FCD"/>
    <property type="match status" value="1"/>
</dbReference>
<dbReference type="PRINTS" id="PR00035">
    <property type="entry name" value="HTHGNTR"/>
</dbReference>
<dbReference type="Pfam" id="PF07729">
    <property type="entry name" value="FCD"/>
    <property type="match status" value="1"/>
</dbReference>
<dbReference type="RefSeq" id="WP_085853603.1">
    <property type="nucleotide sequence ID" value="NZ_FOPF01000003.1"/>
</dbReference>
<dbReference type="EMBL" id="FWFV01000003">
    <property type="protein sequence ID" value="SLN37813.1"/>
    <property type="molecule type" value="Genomic_DNA"/>
</dbReference>
<keyword evidence="6" id="KW-1185">Reference proteome</keyword>
<evidence type="ECO:0000256" key="1">
    <source>
        <dbReference type="ARBA" id="ARBA00023015"/>
    </source>
</evidence>
<dbReference type="InterPro" id="IPR008920">
    <property type="entry name" value="TF_FadR/GntR_C"/>
</dbReference>
<keyword evidence="3" id="KW-0804">Transcription</keyword>
<feature type="domain" description="HTH gntR-type" evidence="4">
    <location>
        <begin position="16"/>
        <end position="83"/>
    </location>
</feature>
<keyword evidence="1" id="KW-0805">Transcription regulation</keyword>
<dbReference type="InterPro" id="IPR036390">
    <property type="entry name" value="WH_DNA-bd_sf"/>
</dbReference>
<dbReference type="PROSITE" id="PS50949">
    <property type="entry name" value="HTH_GNTR"/>
    <property type="match status" value="1"/>
</dbReference>
<reference evidence="5 6" key="1">
    <citation type="submission" date="2017-03" db="EMBL/GenBank/DDBJ databases">
        <authorList>
            <person name="Afonso C.L."/>
            <person name="Miller P.J."/>
            <person name="Scott M.A."/>
            <person name="Spackman E."/>
            <person name="Goraichik I."/>
            <person name="Dimitrov K.M."/>
            <person name="Suarez D.L."/>
            <person name="Swayne D.E."/>
        </authorList>
    </citation>
    <scope>NUCLEOTIDE SEQUENCE [LARGE SCALE GENOMIC DNA]</scope>
    <source>
        <strain evidence="5 6">CECT 7066</strain>
    </source>
</reference>
<evidence type="ECO:0000256" key="3">
    <source>
        <dbReference type="ARBA" id="ARBA00023163"/>
    </source>
</evidence>
<dbReference type="Gene3D" id="1.20.120.530">
    <property type="entry name" value="GntR ligand-binding domain-like"/>
    <property type="match status" value="1"/>
</dbReference>
<dbReference type="PANTHER" id="PTHR43537:SF6">
    <property type="entry name" value="HTH-TYPE TRANSCRIPTIONAL REPRESSOR RSPR"/>
    <property type="match status" value="1"/>
</dbReference>
<dbReference type="AlphaFoldDB" id="A0A1Y5SEK0"/>
<dbReference type="PANTHER" id="PTHR43537">
    <property type="entry name" value="TRANSCRIPTIONAL REGULATOR, GNTR FAMILY"/>
    <property type="match status" value="1"/>
</dbReference>
<dbReference type="CDD" id="cd07377">
    <property type="entry name" value="WHTH_GntR"/>
    <property type="match status" value="1"/>
</dbReference>
<dbReference type="InterPro" id="IPR011711">
    <property type="entry name" value="GntR_C"/>
</dbReference>
<dbReference type="GO" id="GO:0003677">
    <property type="term" value="F:DNA binding"/>
    <property type="evidence" value="ECO:0007669"/>
    <property type="project" value="UniProtKB-KW"/>
</dbReference>
<evidence type="ECO:0000313" key="5">
    <source>
        <dbReference type="EMBL" id="SLN37813.1"/>
    </source>
</evidence>
<gene>
    <name evidence="5" type="primary">ydfH_2</name>
    <name evidence="5" type="ORF">PAM7066_01614</name>
</gene>
<dbReference type="Proteomes" id="UP000193870">
    <property type="component" value="Unassembled WGS sequence"/>
</dbReference>
<dbReference type="GO" id="GO:0003700">
    <property type="term" value="F:DNA-binding transcription factor activity"/>
    <property type="evidence" value="ECO:0007669"/>
    <property type="project" value="InterPro"/>
</dbReference>